<dbReference type="Proteomes" id="UP000193467">
    <property type="component" value="Unassembled WGS sequence"/>
</dbReference>
<comment type="caution">
    <text evidence="2">The sequence shown here is derived from an EMBL/GenBank/DDBJ whole genome shotgun (WGS) entry which is preliminary data.</text>
</comment>
<evidence type="ECO:0000313" key="2">
    <source>
        <dbReference type="EMBL" id="ORY90648.1"/>
    </source>
</evidence>
<proteinExistence type="predicted"/>
<dbReference type="InParanoid" id="A0A1Y2G166"/>
<dbReference type="OrthoDB" id="2558918at2759"/>
<feature type="transmembrane region" description="Helical" evidence="1">
    <location>
        <begin position="89"/>
        <end position="109"/>
    </location>
</feature>
<evidence type="ECO:0000256" key="1">
    <source>
        <dbReference type="SAM" id="Phobius"/>
    </source>
</evidence>
<dbReference type="AlphaFoldDB" id="A0A1Y2G166"/>
<keyword evidence="1" id="KW-1133">Transmembrane helix</keyword>
<feature type="transmembrane region" description="Helical" evidence="1">
    <location>
        <begin position="64"/>
        <end position="82"/>
    </location>
</feature>
<organism evidence="2 3">
    <name type="scientific">Leucosporidium creatinivorum</name>
    <dbReference type="NCBI Taxonomy" id="106004"/>
    <lineage>
        <taxon>Eukaryota</taxon>
        <taxon>Fungi</taxon>
        <taxon>Dikarya</taxon>
        <taxon>Basidiomycota</taxon>
        <taxon>Pucciniomycotina</taxon>
        <taxon>Microbotryomycetes</taxon>
        <taxon>Leucosporidiales</taxon>
        <taxon>Leucosporidium</taxon>
    </lineage>
</organism>
<accession>A0A1Y2G166</accession>
<protein>
    <recommendedName>
        <fullName evidence="4">MARVEL domain-containing protein</fullName>
    </recommendedName>
</protein>
<gene>
    <name evidence="2" type="ORF">BCR35DRAFT_299197</name>
</gene>
<keyword evidence="3" id="KW-1185">Reference proteome</keyword>
<sequence>MGHDPLDTNFEQPARWVSGIRAFGYAFASFLVFGLAAGQIGIVAELFQKYGNEPANYPSHMIKYTLGLILFNALLSLLLVIGSYWAPSFFFVFVVFANMVMWITSAGVLNRAEPYRAGNCGSTFSPPFDRFVGDCKLYAASEALSWTLWALTFVLMITLILDFFVLKNKKKTVYGA</sequence>
<evidence type="ECO:0000313" key="3">
    <source>
        <dbReference type="Proteomes" id="UP000193467"/>
    </source>
</evidence>
<name>A0A1Y2G166_9BASI</name>
<dbReference type="EMBL" id="MCGR01000003">
    <property type="protein sequence ID" value="ORY90648.1"/>
    <property type="molecule type" value="Genomic_DNA"/>
</dbReference>
<reference evidence="2 3" key="1">
    <citation type="submission" date="2016-07" db="EMBL/GenBank/DDBJ databases">
        <title>Pervasive Adenine N6-methylation of Active Genes in Fungi.</title>
        <authorList>
            <consortium name="DOE Joint Genome Institute"/>
            <person name="Mondo S.J."/>
            <person name="Dannebaum R.O."/>
            <person name="Kuo R.C."/>
            <person name="Labutti K."/>
            <person name="Haridas S."/>
            <person name="Kuo A."/>
            <person name="Salamov A."/>
            <person name="Ahrendt S.R."/>
            <person name="Lipzen A."/>
            <person name="Sullivan W."/>
            <person name="Andreopoulos W.B."/>
            <person name="Clum A."/>
            <person name="Lindquist E."/>
            <person name="Daum C."/>
            <person name="Ramamoorthy G.K."/>
            <person name="Gryganskyi A."/>
            <person name="Culley D."/>
            <person name="Magnuson J.K."/>
            <person name="James T.Y."/>
            <person name="O'Malley M.A."/>
            <person name="Stajich J.E."/>
            <person name="Spatafora J.W."/>
            <person name="Visel A."/>
            <person name="Grigoriev I.V."/>
        </authorList>
    </citation>
    <scope>NUCLEOTIDE SEQUENCE [LARGE SCALE GENOMIC DNA]</scope>
    <source>
        <strain evidence="2 3">62-1032</strain>
    </source>
</reference>
<feature type="transmembrane region" description="Helical" evidence="1">
    <location>
        <begin position="146"/>
        <end position="166"/>
    </location>
</feature>
<keyword evidence="1" id="KW-0812">Transmembrane</keyword>
<keyword evidence="1" id="KW-0472">Membrane</keyword>
<feature type="transmembrane region" description="Helical" evidence="1">
    <location>
        <begin position="22"/>
        <end position="44"/>
    </location>
</feature>
<evidence type="ECO:0008006" key="4">
    <source>
        <dbReference type="Google" id="ProtNLM"/>
    </source>
</evidence>